<dbReference type="InterPro" id="IPR017871">
    <property type="entry name" value="ABC_transporter-like_CS"/>
</dbReference>
<dbReference type="Gene3D" id="3.40.50.300">
    <property type="entry name" value="P-loop containing nucleotide triphosphate hydrolases"/>
    <property type="match status" value="1"/>
</dbReference>
<evidence type="ECO:0000313" key="10">
    <source>
        <dbReference type="Proteomes" id="UP000226525"/>
    </source>
</evidence>
<comment type="caution">
    <text evidence="9">The sequence shown here is derived from an EMBL/GenBank/DDBJ whole genome shotgun (WGS) entry which is preliminary data.</text>
</comment>
<dbReference type="InterPro" id="IPR005893">
    <property type="entry name" value="PotA-like"/>
</dbReference>
<dbReference type="SUPFAM" id="SSF52540">
    <property type="entry name" value="P-loop containing nucleoside triphosphate hydrolases"/>
    <property type="match status" value="1"/>
</dbReference>
<evidence type="ECO:0000256" key="2">
    <source>
        <dbReference type="ARBA" id="ARBA00022475"/>
    </source>
</evidence>
<dbReference type="Proteomes" id="UP000226525">
    <property type="component" value="Unassembled WGS sequence"/>
</dbReference>
<comment type="similarity">
    <text evidence="7">Belongs to the ABC transporter superfamily. Spermidine/putrescine importer (TC 3.A.1.11.1) family.</text>
</comment>
<evidence type="ECO:0000256" key="6">
    <source>
        <dbReference type="ARBA" id="ARBA00023136"/>
    </source>
</evidence>
<organism evidence="9 10">
    <name type="scientific">SAR324 cluster bacterium</name>
    <dbReference type="NCBI Taxonomy" id="2024889"/>
    <lineage>
        <taxon>Bacteria</taxon>
        <taxon>Deltaproteobacteria</taxon>
        <taxon>SAR324 cluster</taxon>
    </lineage>
</organism>
<dbReference type="SUPFAM" id="SSF50331">
    <property type="entry name" value="MOP-like"/>
    <property type="match status" value="1"/>
</dbReference>
<dbReference type="InterPro" id="IPR003439">
    <property type="entry name" value="ABC_transporter-like_ATP-bd"/>
</dbReference>
<comment type="function">
    <text evidence="7">Part of the ABC transporter complex PotABCD involved in spermidine/putrescine import. Responsible for energy coupling to the transport system.</text>
</comment>
<evidence type="ECO:0000256" key="4">
    <source>
        <dbReference type="ARBA" id="ARBA00022840"/>
    </source>
</evidence>
<dbReference type="Pfam" id="PF00005">
    <property type="entry name" value="ABC_tran"/>
    <property type="match status" value="1"/>
</dbReference>
<comment type="catalytic activity">
    <reaction evidence="7">
        <text>ATP + H2O + polyamine-[polyamine-binding protein]Side 1 = ADP + phosphate + polyamineSide 2 + [polyamine-binding protein]Side 1.</text>
        <dbReference type="EC" id="7.6.2.11"/>
    </reaction>
</comment>
<dbReference type="InterPro" id="IPR003593">
    <property type="entry name" value="AAA+_ATPase"/>
</dbReference>
<keyword evidence="4 7" id="KW-0067">ATP-binding</keyword>
<dbReference type="InterPro" id="IPR008995">
    <property type="entry name" value="Mo/tungstate-bd_C_term_dom"/>
</dbReference>
<dbReference type="EC" id="7.6.2.11" evidence="7"/>
<dbReference type="AlphaFoldDB" id="A0A2D6YKY1"/>
<evidence type="ECO:0000259" key="8">
    <source>
        <dbReference type="PROSITE" id="PS50893"/>
    </source>
</evidence>
<dbReference type="PANTHER" id="PTHR42781">
    <property type="entry name" value="SPERMIDINE/PUTRESCINE IMPORT ATP-BINDING PROTEIN POTA"/>
    <property type="match status" value="1"/>
</dbReference>
<keyword evidence="3 7" id="KW-0547">Nucleotide-binding</keyword>
<evidence type="ECO:0000256" key="3">
    <source>
        <dbReference type="ARBA" id="ARBA00022741"/>
    </source>
</evidence>
<comment type="subunit">
    <text evidence="7">The complex is composed of two ATP-binding proteins (PotA), two transmembrane proteins (PotB and PotC) and a solute-binding protein (PotD).</text>
</comment>
<evidence type="ECO:0000256" key="7">
    <source>
        <dbReference type="RuleBase" id="RU364083"/>
    </source>
</evidence>
<accession>A0A2D6YKY1</accession>
<dbReference type="PANTHER" id="PTHR42781:SF4">
    <property type="entry name" value="SPERMIDINE_PUTRESCINE IMPORT ATP-BINDING PROTEIN POTA"/>
    <property type="match status" value="1"/>
</dbReference>
<dbReference type="GO" id="GO:0043190">
    <property type="term" value="C:ATP-binding cassette (ABC) transporter complex"/>
    <property type="evidence" value="ECO:0007669"/>
    <property type="project" value="InterPro"/>
</dbReference>
<proteinExistence type="inferred from homology"/>
<dbReference type="GO" id="GO:0015417">
    <property type="term" value="F:ABC-type polyamine transporter activity"/>
    <property type="evidence" value="ECO:0007669"/>
    <property type="project" value="UniProtKB-EC"/>
</dbReference>
<dbReference type="FunFam" id="3.40.50.300:FF:000133">
    <property type="entry name" value="Spermidine/putrescine import ATP-binding protein PotA"/>
    <property type="match status" value="1"/>
</dbReference>
<dbReference type="InterPro" id="IPR050093">
    <property type="entry name" value="ABC_SmlMolc_Importer"/>
</dbReference>
<protein>
    <recommendedName>
        <fullName evidence="7">Spermidine/putrescine import ATP-binding protein PotA</fullName>
        <ecNumber evidence="7">7.6.2.11</ecNumber>
    </recommendedName>
</protein>
<dbReference type="Pfam" id="PF08402">
    <property type="entry name" value="TOBE_2"/>
    <property type="match status" value="1"/>
</dbReference>
<name>A0A2D6YKY1_9DELT</name>
<dbReference type="Gene3D" id="2.40.50.100">
    <property type="match status" value="1"/>
</dbReference>
<dbReference type="InterPro" id="IPR027417">
    <property type="entry name" value="P-loop_NTPase"/>
</dbReference>
<dbReference type="InterPro" id="IPR013611">
    <property type="entry name" value="Transp-assoc_OB_typ2"/>
</dbReference>
<evidence type="ECO:0000256" key="1">
    <source>
        <dbReference type="ARBA" id="ARBA00022448"/>
    </source>
</evidence>
<keyword evidence="2 7" id="KW-1003">Cell membrane</keyword>
<feature type="domain" description="ABC transporter" evidence="8">
    <location>
        <begin position="17"/>
        <end position="247"/>
    </location>
</feature>
<dbReference type="PROSITE" id="PS50893">
    <property type="entry name" value="ABC_TRANSPORTER_2"/>
    <property type="match status" value="1"/>
</dbReference>
<keyword evidence="5 7" id="KW-1278">Translocase</keyword>
<evidence type="ECO:0000313" key="9">
    <source>
        <dbReference type="EMBL" id="MAH63847.1"/>
    </source>
</evidence>
<dbReference type="SMART" id="SM00382">
    <property type="entry name" value="AAA"/>
    <property type="match status" value="1"/>
</dbReference>
<sequence length="371" mass="41386">MEINQKAHFMADRPVILQIQKVVKRFGNIHAVNGVNLTIHEGEFFALLGPSGCGKTTLLRMLAGFEFPNEGSIKIDGEETKDIPPNQRPVNMVFQSYAVFPHMTVFDNVAYGLRVVNVPREEIKERVKDALALVKLDGYNSRKPDQLSGGQRQRVALARALVRRPRVLLLDEPLSALDAKLREAMQLELVKLQKAVGITFLIVTHDQDEALSMADRIAVMENGVVRQVAHPIELYESPNCKFVADFIGRMNLFSGIVEGHEDGGRLKVKTELLGKLTISYNEKLSGELHLAVRPEKLRISSEILPPSHFSFPGEIDAVVYHGSETHVYLKTDAGPLLCATLTNISRSSIRPKRGDRLWIGWAPEDTLVLSE</sequence>
<dbReference type="PROSITE" id="PS00211">
    <property type="entry name" value="ABC_TRANSPORTER_1"/>
    <property type="match status" value="1"/>
</dbReference>
<dbReference type="NCBIfam" id="TIGR01187">
    <property type="entry name" value="potA"/>
    <property type="match status" value="1"/>
</dbReference>
<reference evidence="10" key="1">
    <citation type="submission" date="2017-09" db="EMBL/GenBank/DDBJ databases">
        <title>The Reconstruction of 2,631 Draft Metagenome-Assembled Genomes from the Global Oceans.</title>
        <authorList>
            <person name="Tully B.J."/>
            <person name="Graham E.D."/>
            <person name="Heidelberg J.F."/>
        </authorList>
    </citation>
    <scope>NUCLEOTIDE SEQUENCE [LARGE SCALE GENOMIC DNA]</scope>
</reference>
<dbReference type="GO" id="GO:0016887">
    <property type="term" value="F:ATP hydrolysis activity"/>
    <property type="evidence" value="ECO:0007669"/>
    <property type="project" value="InterPro"/>
</dbReference>
<dbReference type="GO" id="GO:0005524">
    <property type="term" value="F:ATP binding"/>
    <property type="evidence" value="ECO:0007669"/>
    <property type="project" value="UniProtKB-KW"/>
</dbReference>
<keyword evidence="1 7" id="KW-0813">Transport</keyword>
<dbReference type="EMBL" id="NZEX01000117">
    <property type="protein sequence ID" value="MAH63847.1"/>
    <property type="molecule type" value="Genomic_DNA"/>
</dbReference>
<evidence type="ECO:0000256" key="5">
    <source>
        <dbReference type="ARBA" id="ARBA00022967"/>
    </source>
</evidence>
<keyword evidence="6 7" id="KW-0472">Membrane</keyword>
<gene>
    <name evidence="7" type="primary">potA</name>
    <name evidence="9" type="ORF">CMN54_10470</name>
</gene>